<evidence type="ECO:0008006" key="4">
    <source>
        <dbReference type="Google" id="ProtNLM"/>
    </source>
</evidence>
<keyword evidence="3" id="KW-1185">Reference proteome</keyword>
<proteinExistence type="predicted"/>
<name>A0A0A6PNB7_9GAMM</name>
<dbReference type="AlphaFoldDB" id="A0A0A6PNB7"/>
<evidence type="ECO:0000256" key="1">
    <source>
        <dbReference type="SAM" id="SignalP"/>
    </source>
</evidence>
<protein>
    <recommendedName>
        <fullName evidence="4">Secreted protein</fullName>
    </recommendedName>
</protein>
<gene>
    <name evidence="2" type="ORF">PN36_14460</name>
</gene>
<organism evidence="2 3">
    <name type="scientific">Candidatus Thiomargarita nelsonii</name>
    <dbReference type="NCBI Taxonomy" id="1003181"/>
    <lineage>
        <taxon>Bacteria</taxon>
        <taxon>Pseudomonadati</taxon>
        <taxon>Pseudomonadota</taxon>
        <taxon>Gammaproteobacteria</taxon>
        <taxon>Thiotrichales</taxon>
        <taxon>Thiotrichaceae</taxon>
        <taxon>Thiomargarita</taxon>
    </lineage>
</organism>
<evidence type="ECO:0000313" key="2">
    <source>
        <dbReference type="EMBL" id="KHD11714.1"/>
    </source>
</evidence>
<sequence>MKILTAVVLSVLAVNALAADYDYVDPGDYYYINGWGDNQSVMVVRKMGYNQLKVRDLNTGETEIVNASKLLTKSELGSEEFVNGVTGTAIGIGILYCWANPGEC</sequence>
<accession>A0A0A6PNB7</accession>
<dbReference type="EMBL" id="JSZA02000049">
    <property type="protein sequence ID" value="KHD11714.1"/>
    <property type="molecule type" value="Genomic_DNA"/>
</dbReference>
<feature type="chain" id="PRO_5007387806" description="Secreted protein" evidence="1">
    <location>
        <begin position="19"/>
        <end position="104"/>
    </location>
</feature>
<reference evidence="2 3" key="1">
    <citation type="journal article" date="2016" name="Front. Microbiol.">
        <title>Single-Cell (Meta-)Genomics of a Dimorphic Candidatus Thiomargarita nelsonii Reveals Genomic Plasticity.</title>
        <authorList>
            <person name="Flood B.E."/>
            <person name="Fliss P."/>
            <person name="Jones D.S."/>
            <person name="Dick G.J."/>
            <person name="Jain S."/>
            <person name="Kaster A.K."/>
            <person name="Winkel M."/>
            <person name="Mussmann M."/>
            <person name="Bailey J."/>
        </authorList>
    </citation>
    <scope>NUCLEOTIDE SEQUENCE [LARGE SCALE GENOMIC DNA]</scope>
    <source>
        <strain evidence="2">Hydrate Ridge</strain>
    </source>
</reference>
<dbReference type="Proteomes" id="UP000030428">
    <property type="component" value="Unassembled WGS sequence"/>
</dbReference>
<keyword evidence="1" id="KW-0732">Signal</keyword>
<feature type="signal peptide" evidence="1">
    <location>
        <begin position="1"/>
        <end position="18"/>
    </location>
</feature>
<comment type="caution">
    <text evidence="2">The sequence shown here is derived from an EMBL/GenBank/DDBJ whole genome shotgun (WGS) entry which is preliminary data.</text>
</comment>
<evidence type="ECO:0000313" key="3">
    <source>
        <dbReference type="Proteomes" id="UP000030428"/>
    </source>
</evidence>